<feature type="transmembrane region" description="Helical" evidence="7">
    <location>
        <begin position="117"/>
        <end position="139"/>
    </location>
</feature>
<dbReference type="PANTHER" id="PTHR43227:SF11">
    <property type="entry name" value="BLL4140 PROTEIN"/>
    <property type="match status" value="1"/>
</dbReference>
<sequence length="305" mass="34609">MSISRKPLPHRLWHFRTVYLMLLPALLFYIVFCYVPMYGILIAFKDYKISKGILASPWIGLDMFRTLFALDKFWQVMFNTLYINVLKLIWGFPAPIVLALLLNEVRRRLFKRTVQTIIYLPHFISWVTIASIVTALLSINDGLVNKLIGMLGGEKIDFLTNSDLFRPLLVATNIWKEVGWSTIIFFAAIAGISPELYEAAVMDGAGRWRQVWHITLPGIVPTISILLILSMGGMMTGGFDQVFNLYNPMVYDVGDTIDTYIFRTGIGEGKFSMATAVGLFLNVINFILLFTVNNISRRISGIGIY</sequence>
<dbReference type="RefSeq" id="WP_110839141.1">
    <property type="nucleotide sequence ID" value="NZ_QJVJ01000002.1"/>
</dbReference>
<feature type="transmembrane region" description="Helical" evidence="7">
    <location>
        <begin position="271"/>
        <end position="292"/>
    </location>
</feature>
<dbReference type="EMBL" id="QJVJ01000002">
    <property type="protein sequence ID" value="PYI56612.1"/>
    <property type="molecule type" value="Genomic_DNA"/>
</dbReference>
<evidence type="ECO:0000256" key="4">
    <source>
        <dbReference type="ARBA" id="ARBA00022692"/>
    </source>
</evidence>
<dbReference type="Proteomes" id="UP000247476">
    <property type="component" value="Unassembled WGS sequence"/>
</dbReference>
<keyword evidence="10" id="KW-1185">Reference proteome</keyword>
<reference evidence="9 10" key="1">
    <citation type="submission" date="2018-05" db="EMBL/GenBank/DDBJ databases">
        <title>Paenibacillus flagellatus sp. nov., isolated from selenium mineral soil.</title>
        <authorList>
            <person name="Dai X."/>
        </authorList>
    </citation>
    <scope>NUCLEOTIDE SEQUENCE [LARGE SCALE GENOMIC DNA]</scope>
    <source>
        <strain evidence="9 10">DXL2</strain>
    </source>
</reference>
<feature type="transmembrane region" description="Helical" evidence="7">
    <location>
        <begin position="218"/>
        <end position="239"/>
    </location>
</feature>
<keyword evidence="4 7" id="KW-0812">Transmembrane</keyword>
<dbReference type="GO" id="GO:0005886">
    <property type="term" value="C:plasma membrane"/>
    <property type="evidence" value="ECO:0007669"/>
    <property type="project" value="UniProtKB-SubCell"/>
</dbReference>
<keyword evidence="5 7" id="KW-1133">Transmembrane helix</keyword>
<evidence type="ECO:0000256" key="5">
    <source>
        <dbReference type="ARBA" id="ARBA00022989"/>
    </source>
</evidence>
<evidence type="ECO:0000256" key="6">
    <source>
        <dbReference type="ARBA" id="ARBA00023136"/>
    </source>
</evidence>
<accession>A0A2V5KC90</accession>
<feature type="transmembrane region" description="Helical" evidence="7">
    <location>
        <begin position="20"/>
        <end position="41"/>
    </location>
</feature>
<evidence type="ECO:0000313" key="9">
    <source>
        <dbReference type="EMBL" id="PYI56612.1"/>
    </source>
</evidence>
<dbReference type="CDD" id="cd06261">
    <property type="entry name" value="TM_PBP2"/>
    <property type="match status" value="1"/>
</dbReference>
<dbReference type="InterPro" id="IPR000515">
    <property type="entry name" value="MetI-like"/>
</dbReference>
<dbReference type="OrthoDB" id="9785836at2"/>
<evidence type="ECO:0000259" key="8">
    <source>
        <dbReference type="PROSITE" id="PS50928"/>
    </source>
</evidence>
<gene>
    <name evidence="9" type="ORF">DLM86_06495</name>
</gene>
<evidence type="ECO:0000256" key="7">
    <source>
        <dbReference type="RuleBase" id="RU363032"/>
    </source>
</evidence>
<name>A0A2V5KC90_9BACL</name>
<keyword evidence="6 7" id="KW-0472">Membrane</keyword>
<dbReference type="GO" id="GO:0055085">
    <property type="term" value="P:transmembrane transport"/>
    <property type="evidence" value="ECO:0007669"/>
    <property type="project" value="InterPro"/>
</dbReference>
<evidence type="ECO:0000313" key="10">
    <source>
        <dbReference type="Proteomes" id="UP000247476"/>
    </source>
</evidence>
<feature type="domain" description="ABC transmembrane type-1" evidence="8">
    <location>
        <begin position="77"/>
        <end position="292"/>
    </location>
</feature>
<dbReference type="Gene3D" id="1.10.3720.10">
    <property type="entry name" value="MetI-like"/>
    <property type="match status" value="1"/>
</dbReference>
<keyword evidence="3" id="KW-1003">Cell membrane</keyword>
<dbReference type="PANTHER" id="PTHR43227">
    <property type="entry name" value="BLL4140 PROTEIN"/>
    <property type="match status" value="1"/>
</dbReference>
<feature type="transmembrane region" description="Helical" evidence="7">
    <location>
        <begin position="178"/>
        <end position="197"/>
    </location>
</feature>
<comment type="caution">
    <text evidence="9">The sequence shown here is derived from an EMBL/GenBank/DDBJ whole genome shotgun (WGS) entry which is preliminary data.</text>
</comment>
<dbReference type="PROSITE" id="PS50928">
    <property type="entry name" value="ABC_TM1"/>
    <property type="match status" value="1"/>
</dbReference>
<evidence type="ECO:0000256" key="1">
    <source>
        <dbReference type="ARBA" id="ARBA00004651"/>
    </source>
</evidence>
<dbReference type="InterPro" id="IPR050809">
    <property type="entry name" value="UgpAE/MalFG_permease"/>
</dbReference>
<feature type="transmembrane region" description="Helical" evidence="7">
    <location>
        <begin position="82"/>
        <end position="105"/>
    </location>
</feature>
<dbReference type="Pfam" id="PF00528">
    <property type="entry name" value="BPD_transp_1"/>
    <property type="match status" value="1"/>
</dbReference>
<protein>
    <submittedName>
        <fullName evidence="9">Protein lplB</fullName>
    </submittedName>
</protein>
<dbReference type="AlphaFoldDB" id="A0A2V5KC90"/>
<dbReference type="InterPro" id="IPR035906">
    <property type="entry name" value="MetI-like_sf"/>
</dbReference>
<proteinExistence type="inferred from homology"/>
<comment type="similarity">
    <text evidence="7">Belongs to the binding-protein-dependent transport system permease family.</text>
</comment>
<organism evidence="9 10">
    <name type="scientific">Paenibacillus flagellatus</name>
    <dbReference type="NCBI Taxonomy" id="2211139"/>
    <lineage>
        <taxon>Bacteria</taxon>
        <taxon>Bacillati</taxon>
        <taxon>Bacillota</taxon>
        <taxon>Bacilli</taxon>
        <taxon>Bacillales</taxon>
        <taxon>Paenibacillaceae</taxon>
        <taxon>Paenibacillus</taxon>
    </lineage>
</organism>
<comment type="subcellular location">
    <subcellularLocation>
        <location evidence="1 7">Cell membrane</location>
        <topology evidence="1 7">Multi-pass membrane protein</topology>
    </subcellularLocation>
</comment>
<evidence type="ECO:0000256" key="3">
    <source>
        <dbReference type="ARBA" id="ARBA00022475"/>
    </source>
</evidence>
<evidence type="ECO:0000256" key="2">
    <source>
        <dbReference type="ARBA" id="ARBA00022448"/>
    </source>
</evidence>
<dbReference type="SUPFAM" id="SSF161098">
    <property type="entry name" value="MetI-like"/>
    <property type="match status" value="1"/>
</dbReference>
<keyword evidence="2 7" id="KW-0813">Transport</keyword>